<dbReference type="EMBL" id="AP022870">
    <property type="protein sequence ID" value="BCB76316.1"/>
    <property type="molecule type" value="Genomic_DNA"/>
</dbReference>
<name>A0A6F8XR76_9ACTN</name>
<evidence type="ECO:0000313" key="2">
    <source>
        <dbReference type="EMBL" id="BCB76316.1"/>
    </source>
</evidence>
<feature type="transmembrane region" description="Helical" evidence="1">
    <location>
        <begin position="119"/>
        <end position="141"/>
    </location>
</feature>
<sequence>MTLAHAGAVLTVHSDGAGSVWITARWIDGHPVTGPASAILTATAAGHRVGPAPLRAIGDGAGTLTYAGQLPPGNWTVTAELAMPAVARCDASFEVGTAAAPATVTCDSAPEQVPPAASVPWPTVILAGAVVAVLLAVFLVARRRLW</sequence>
<proteinExistence type="predicted"/>
<reference evidence="2 3" key="1">
    <citation type="submission" date="2020-03" db="EMBL/GenBank/DDBJ databases">
        <title>Whole genome shotgun sequence of Phytohabitans flavus NBRC 107702.</title>
        <authorList>
            <person name="Komaki H."/>
            <person name="Tamura T."/>
        </authorList>
    </citation>
    <scope>NUCLEOTIDE SEQUENCE [LARGE SCALE GENOMIC DNA]</scope>
    <source>
        <strain evidence="2 3">NBRC 107702</strain>
    </source>
</reference>
<keyword evidence="3" id="KW-1185">Reference proteome</keyword>
<keyword evidence="1" id="KW-1133">Transmembrane helix</keyword>
<dbReference type="KEGG" id="pfla:Pflav_027260"/>
<dbReference type="RefSeq" id="WP_173036401.1">
    <property type="nucleotide sequence ID" value="NZ_AP022870.1"/>
</dbReference>
<keyword evidence="1" id="KW-0812">Transmembrane</keyword>
<protein>
    <submittedName>
        <fullName evidence="2">Uncharacterized protein</fullName>
    </submittedName>
</protein>
<evidence type="ECO:0000256" key="1">
    <source>
        <dbReference type="SAM" id="Phobius"/>
    </source>
</evidence>
<reference evidence="2 3" key="2">
    <citation type="submission" date="2020-03" db="EMBL/GenBank/DDBJ databases">
        <authorList>
            <person name="Ichikawa N."/>
            <person name="Kimura A."/>
            <person name="Kitahashi Y."/>
            <person name="Uohara A."/>
        </authorList>
    </citation>
    <scope>NUCLEOTIDE SEQUENCE [LARGE SCALE GENOMIC DNA]</scope>
    <source>
        <strain evidence="2 3">NBRC 107702</strain>
    </source>
</reference>
<organism evidence="2 3">
    <name type="scientific">Phytohabitans flavus</name>
    <dbReference type="NCBI Taxonomy" id="1076124"/>
    <lineage>
        <taxon>Bacteria</taxon>
        <taxon>Bacillati</taxon>
        <taxon>Actinomycetota</taxon>
        <taxon>Actinomycetes</taxon>
        <taxon>Micromonosporales</taxon>
        <taxon>Micromonosporaceae</taxon>
    </lineage>
</organism>
<keyword evidence="1" id="KW-0472">Membrane</keyword>
<dbReference type="AlphaFoldDB" id="A0A6F8XR76"/>
<dbReference type="Proteomes" id="UP000502508">
    <property type="component" value="Chromosome"/>
</dbReference>
<accession>A0A6F8XR76</accession>
<gene>
    <name evidence="2" type="ORF">Pflav_027260</name>
</gene>
<evidence type="ECO:0000313" key="3">
    <source>
        <dbReference type="Proteomes" id="UP000502508"/>
    </source>
</evidence>